<dbReference type="GO" id="GO:0005886">
    <property type="term" value="C:plasma membrane"/>
    <property type="evidence" value="ECO:0007669"/>
    <property type="project" value="UniProtKB-SubCell"/>
</dbReference>
<feature type="transmembrane region" description="Helical" evidence="7">
    <location>
        <begin position="138"/>
        <end position="163"/>
    </location>
</feature>
<keyword evidence="2" id="KW-1003">Cell membrane</keyword>
<sequence>MKEFIRKAIAWALELRLVRTVLRYSEHQGPRLADSVTYRVLFSVFAAVLLGFSLAALWLGNNPDAMRALTEALDSVIPGLTDVVDPSKIDAPTGFTLVGIASLLGLIGATIGAITSLRRALRVIADQPMTDGFFLWVIARNLLVALCFGGLLAVAAAFSFVGSMGIETVASWLGFSRSPVVDVLTRGVGVLVVFAINTLAIALVFRMLSGVRPPARALWIGSMLGGAGLIVLQELSSLFVRGATSNPLLASFATLVALLLWFNLSAQVILVAACYIVVATAESVDRVREKYGASTFAQHRVRRAEDRLHVAARELRDAQEEAEGELEKLENP</sequence>
<comment type="subcellular location">
    <subcellularLocation>
        <location evidence="1">Cell membrane</location>
        <topology evidence="1">Multi-pass membrane protein</topology>
    </subcellularLocation>
</comment>
<evidence type="ECO:0000256" key="3">
    <source>
        <dbReference type="ARBA" id="ARBA00022692"/>
    </source>
</evidence>
<reference evidence="8 9" key="1">
    <citation type="submission" date="2020-08" db="EMBL/GenBank/DDBJ databases">
        <title>Genome sequence of Leucobacter denitrificans KACC 14055T.</title>
        <authorList>
            <person name="Hyun D.-W."/>
            <person name="Bae J.-W."/>
        </authorList>
    </citation>
    <scope>NUCLEOTIDE SEQUENCE [LARGE SCALE GENOMIC DNA]</scope>
    <source>
        <strain evidence="8 9">KACC 14055</strain>
    </source>
</reference>
<evidence type="ECO:0000313" key="9">
    <source>
        <dbReference type="Proteomes" id="UP000515934"/>
    </source>
</evidence>
<dbReference type="RefSeq" id="WP_187555846.1">
    <property type="nucleotide sequence ID" value="NZ_CP060716.1"/>
</dbReference>
<keyword evidence="4 7" id="KW-1133">Transmembrane helix</keyword>
<dbReference type="AlphaFoldDB" id="A0A7G9S6A4"/>
<dbReference type="InterPro" id="IPR017039">
    <property type="entry name" value="Virul_fac_BrkB"/>
</dbReference>
<keyword evidence="5 7" id="KW-0472">Membrane</keyword>
<keyword evidence="3 7" id="KW-0812">Transmembrane</keyword>
<feature type="transmembrane region" description="Helical" evidence="7">
    <location>
        <begin position="217"/>
        <end position="240"/>
    </location>
</feature>
<dbReference type="Pfam" id="PF03631">
    <property type="entry name" value="Virul_fac_BrkB"/>
    <property type="match status" value="1"/>
</dbReference>
<dbReference type="EMBL" id="CP060716">
    <property type="protein sequence ID" value="QNN63379.1"/>
    <property type="molecule type" value="Genomic_DNA"/>
</dbReference>
<feature type="transmembrane region" description="Helical" evidence="7">
    <location>
        <begin position="183"/>
        <end position="205"/>
    </location>
</feature>
<evidence type="ECO:0000256" key="1">
    <source>
        <dbReference type="ARBA" id="ARBA00004651"/>
    </source>
</evidence>
<feature type="transmembrane region" description="Helical" evidence="7">
    <location>
        <begin position="95"/>
        <end position="117"/>
    </location>
</feature>
<feature type="coiled-coil region" evidence="6">
    <location>
        <begin position="301"/>
        <end position="332"/>
    </location>
</feature>
<proteinExistence type="predicted"/>
<dbReference type="KEGG" id="ldn:H9L06_03390"/>
<evidence type="ECO:0000256" key="7">
    <source>
        <dbReference type="SAM" id="Phobius"/>
    </source>
</evidence>
<accession>A0A7G9S6A4</accession>
<protein>
    <submittedName>
        <fullName evidence="8">YihY/virulence factor BrkB family protein</fullName>
    </submittedName>
</protein>
<keyword evidence="6" id="KW-0175">Coiled coil</keyword>
<evidence type="ECO:0000256" key="6">
    <source>
        <dbReference type="SAM" id="Coils"/>
    </source>
</evidence>
<feature type="transmembrane region" description="Helical" evidence="7">
    <location>
        <begin position="40"/>
        <end position="59"/>
    </location>
</feature>
<dbReference type="PANTHER" id="PTHR30213">
    <property type="entry name" value="INNER MEMBRANE PROTEIN YHJD"/>
    <property type="match status" value="1"/>
</dbReference>
<gene>
    <name evidence="8" type="ORF">H9L06_03390</name>
</gene>
<feature type="transmembrane region" description="Helical" evidence="7">
    <location>
        <begin position="252"/>
        <end position="278"/>
    </location>
</feature>
<evidence type="ECO:0000313" key="8">
    <source>
        <dbReference type="EMBL" id="QNN63379.1"/>
    </source>
</evidence>
<organism evidence="8 9">
    <name type="scientific">Leucobacter denitrificans</name>
    <dbReference type="NCBI Taxonomy" id="683042"/>
    <lineage>
        <taxon>Bacteria</taxon>
        <taxon>Bacillati</taxon>
        <taxon>Actinomycetota</taxon>
        <taxon>Actinomycetes</taxon>
        <taxon>Micrococcales</taxon>
        <taxon>Microbacteriaceae</taxon>
        <taxon>Leucobacter</taxon>
    </lineage>
</organism>
<dbReference type="Proteomes" id="UP000515934">
    <property type="component" value="Chromosome"/>
</dbReference>
<keyword evidence="9" id="KW-1185">Reference proteome</keyword>
<evidence type="ECO:0000256" key="5">
    <source>
        <dbReference type="ARBA" id="ARBA00023136"/>
    </source>
</evidence>
<name>A0A7G9S6A4_9MICO</name>
<dbReference type="PANTHER" id="PTHR30213:SF1">
    <property type="entry name" value="INNER MEMBRANE PROTEIN YHJD"/>
    <property type="match status" value="1"/>
</dbReference>
<evidence type="ECO:0000256" key="4">
    <source>
        <dbReference type="ARBA" id="ARBA00022989"/>
    </source>
</evidence>
<evidence type="ECO:0000256" key="2">
    <source>
        <dbReference type="ARBA" id="ARBA00022475"/>
    </source>
</evidence>